<evidence type="ECO:0008006" key="3">
    <source>
        <dbReference type="Google" id="ProtNLM"/>
    </source>
</evidence>
<accession>A0AAU9J6Y2</accession>
<proteinExistence type="predicted"/>
<keyword evidence="2" id="KW-1185">Reference proteome</keyword>
<comment type="caution">
    <text evidence="1">The sequence shown here is derived from an EMBL/GenBank/DDBJ whole genome shotgun (WGS) entry which is preliminary data.</text>
</comment>
<name>A0AAU9J6Y2_9CILI</name>
<organism evidence="1 2">
    <name type="scientific">Blepharisma stoltei</name>
    <dbReference type="NCBI Taxonomy" id="1481888"/>
    <lineage>
        <taxon>Eukaryota</taxon>
        <taxon>Sar</taxon>
        <taxon>Alveolata</taxon>
        <taxon>Ciliophora</taxon>
        <taxon>Postciliodesmatophora</taxon>
        <taxon>Heterotrichea</taxon>
        <taxon>Heterotrichida</taxon>
        <taxon>Blepharismidae</taxon>
        <taxon>Blepharisma</taxon>
    </lineage>
</organism>
<dbReference type="AlphaFoldDB" id="A0AAU9J6Y2"/>
<dbReference type="EMBL" id="CAJZBQ010000035">
    <property type="protein sequence ID" value="CAG9323964.1"/>
    <property type="molecule type" value="Genomic_DNA"/>
</dbReference>
<protein>
    <recommendedName>
        <fullName evidence="3">Transposase</fullName>
    </recommendedName>
</protein>
<gene>
    <name evidence="1" type="ORF">BSTOLATCC_MIC35228</name>
</gene>
<reference evidence="1" key="1">
    <citation type="submission" date="2021-09" db="EMBL/GenBank/DDBJ databases">
        <authorList>
            <consortium name="AG Swart"/>
            <person name="Singh M."/>
            <person name="Singh A."/>
            <person name="Seah K."/>
            <person name="Emmerich C."/>
        </authorList>
    </citation>
    <scope>NUCLEOTIDE SEQUENCE</scope>
    <source>
        <strain evidence="1">ATCC30299</strain>
    </source>
</reference>
<sequence length="169" mass="19572">MLRSEESAIAWCQEVGILKPNICVTYAMEIVLCICAMKVLFLRCLNCNISLSVRRSSIFYRSRLQIRQIVLLIFRCLVREHPLITIVEDSEISRDSVIKLFKKIRALIKEKVTEEYFTDTQLGIENEAGEGHPTVEVDETHLATIDGDTKWLFGLYDRGTEREREIFIT</sequence>
<dbReference type="Proteomes" id="UP001162131">
    <property type="component" value="Unassembled WGS sequence"/>
</dbReference>
<evidence type="ECO:0000313" key="2">
    <source>
        <dbReference type="Proteomes" id="UP001162131"/>
    </source>
</evidence>
<evidence type="ECO:0000313" key="1">
    <source>
        <dbReference type="EMBL" id="CAG9323964.1"/>
    </source>
</evidence>